<name>A0A6G5A5T5_RHIMP</name>
<proteinExistence type="predicted"/>
<feature type="chain" id="PRO_5026001894" evidence="1">
    <location>
        <begin position="22"/>
        <end position="187"/>
    </location>
</feature>
<dbReference type="Pfam" id="PF02098">
    <property type="entry name" value="His_binding"/>
    <property type="match status" value="1"/>
</dbReference>
<organism evidence="2">
    <name type="scientific">Rhipicephalus microplus</name>
    <name type="common">Cattle tick</name>
    <name type="synonym">Boophilus microplus</name>
    <dbReference type="NCBI Taxonomy" id="6941"/>
    <lineage>
        <taxon>Eukaryota</taxon>
        <taxon>Metazoa</taxon>
        <taxon>Ecdysozoa</taxon>
        <taxon>Arthropoda</taxon>
        <taxon>Chelicerata</taxon>
        <taxon>Arachnida</taxon>
        <taxon>Acari</taxon>
        <taxon>Parasitiformes</taxon>
        <taxon>Ixodida</taxon>
        <taxon>Ixodoidea</taxon>
        <taxon>Ixodidae</taxon>
        <taxon>Rhipicephalinae</taxon>
        <taxon>Rhipicephalus</taxon>
        <taxon>Boophilus</taxon>
    </lineage>
</organism>
<sequence>MCTMSIGFVFGFAFLAAIATAVPLERRPELGQFQDESKCFPYEKPWFAMLRNFENDPYVGGTAKCIRVTQTAPLQGHVSENVVEFGHTHRARNRLTLTNTEGYQHKNALNVTFLEGPGKGSTIQLFNAYSDCDKCKIYRNPYAGENACTLFVPESQKNQIDPSCLFIFNLLCGGDKHYLLLDDSCTF</sequence>
<dbReference type="SUPFAM" id="SSF50814">
    <property type="entry name" value="Lipocalins"/>
    <property type="match status" value="1"/>
</dbReference>
<evidence type="ECO:0000256" key="1">
    <source>
        <dbReference type="SAM" id="SignalP"/>
    </source>
</evidence>
<protein>
    <submittedName>
        <fullName evidence="2">Putative lipocalin</fullName>
    </submittedName>
</protein>
<evidence type="ECO:0000313" key="2">
    <source>
        <dbReference type="EMBL" id="NIE46365.1"/>
    </source>
</evidence>
<dbReference type="GO" id="GO:0030682">
    <property type="term" value="P:symbiont-mediated perturbation of host defenses"/>
    <property type="evidence" value="ECO:0007669"/>
    <property type="project" value="InterPro"/>
</dbReference>
<reference evidence="2" key="1">
    <citation type="submission" date="2020-03" db="EMBL/GenBank/DDBJ databases">
        <title>A transcriptome and proteome of the tick Rhipicephalus microplus shaped by the genetic composition of its hosts and developmental stage.</title>
        <authorList>
            <person name="Garcia G.R."/>
            <person name="Ribeiro J.M.C."/>
            <person name="Maruyama S.R."/>
            <person name="Gardinasse L.G."/>
            <person name="Nelson K."/>
            <person name="Ferreira B.R."/>
            <person name="Andrade T.G."/>
            <person name="Santos I.K.F.M."/>
        </authorList>
    </citation>
    <scope>NUCLEOTIDE SEQUENCE</scope>
    <source>
        <strain evidence="2">NSGR</strain>
        <tissue evidence="2">Salivary glands</tissue>
    </source>
</reference>
<feature type="signal peptide" evidence="1">
    <location>
        <begin position="1"/>
        <end position="21"/>
    </location>
</feature>
<dbReference type="EMBL" id="GIKN01004092">
    <property type="protein sequence ID" value="NIE46365.1"/>
    <property type="molecule type" value="Transcribed_RNA"/>
</dbReference>
<keyword evidence="1" id="KW-0732">Signal</keyword>
<dbReference type="InterPro" id="IPR002970">
    <property type="entry name" value="Tick_his-bd"/>
</dbReference>
<dbReference type="VEuPathDB" id="VectorBase:LOC119173450"/>
<dbReference type="InterPro" id="IPR012674">
    <property type="entry name" value="Calycin"/>
</dbReference>
<dbReference type="Gene3D" id="2.40.128.20">
    <property type="match status" value="1"/>
</dbReference>
<dbReference type="OrthoDB" id="6486909at2759"/>
<dbReference type="AlphaFoldDB" id="A0A6G5A5T5"/>
<accession>A0A6G5A5T5</accession>
<dbReference type="GO" id="GO:0043176">
    <property type="term" value="F:amine binding"/>
    <property type="evidence" value="ECO:0007669"/>
    <property type="project" value="InterPro"/>
</dbReference>